<evidence type="ECO:0000313" key="4">
    <source>
        <dbReference type="Proteomes" id="UP000750502"/>
    </source>
</evidence>
<keyword evidence="4" id="KW-1185">Reference proteome</keyword>
<dbReference type="Gene3D" id="3.40.33.10">
    <property type="entry name" value="CAP"/>
    <property type="match status" value="1"/>
</dbReference>
<dbReference type="SUPFAM" id="SSF55797">
    <property type="entry name" value="PR-1-like"/>
    <property type="match status" value="1"/>
</dbReference>
<name>A0A9P7HSR7_9HYPO</name>
<keyword evidence="1" id="KW-0732">Signal</keyword>
<dbReference type="InterPro" id="IPR035940">
    <property type="entry name" value="CAP_sf"/>
</dbReference>
<organism evidence="3 4">
    <name type="scientific">Fusarium xylarioides</name>
    <dbReference type="NCBI Taxonomy" id="221167"/>
    <lineage>
        <taxon>Eukaryota</taxon>
        <taxon>Fungi</taxon>
        <taxon>Dikarya</taxon>
        <taxon>Ascomycota</taxon>
        <taxon>Pezizomycotina</taxon>
        <taxon>Sordariomycetes</taxon>
        <taxon>Hypocreomycetidae</taxon>
        <taxon>Hypocreales</taxon>
        <taxon>Nectriaceae</taxon>
        <taxon>Fusarium</taxon>
        <taxon>Fusarium fujikuroi species complex</taxon>
    </lineage>
</organism>
<dbReference type="InterPro" id="IPR014044">
    <property type="entry name" value="CAP_dom"/>
</dbReference>
<dbReference type="AlphaFoldDB" id="A0A9P7HSR7"/>
<accession>A0A9P7HSR7</accession>
<evidence type="ECO:0000313" key="3">
    <source>
        <dbReference type="EMBL" id="KAG5761489.1"/>
    </source>
</evidence>
<protein>
    <recommendedName>
        <fullName evidence="2">SCP domain-containing protein</fullName>
    </recommendedName>
</protein>
<proteinExistence type="predicted"/>
<feature type="signal peptide" evidence="1">
    <location>
        <begin position="1"/>
        <end position="18"/>
    </location>
</feature>
<dbReference type="EMBL" id="JADFTT010000447">
    <property type="protein sequence ID" value="KAG5761489.1"/>
    <property type="molecule type" value="Genomic_DNA"/>
</dbReference>
<feature type="domain" description="SCP" evidence="2">
    <location>
        <begin position="33"/>
        <end position="148"/>
    </location>
</feature>
<comment type="caution">
    <text evidence="3">The sequence shown here is derived from an EMBL/GenBank/DDBJ whole genome shotgun (WGS) entry which is preliminary data.</text>
</comment>
<evidence type="ECO:0000259" key="2">
    <source>
        <dbReference type="Pfam" id="PF00188"/>
    </source>
</evidence>
<feature type="chain" id="PRO_5041112464" description="SCP domain-containing protein" evidence="1">
    <location>
        <begin position="19"/>
        <end position="156"/>
    </location>
</feature>
<reference evidence="3" key="2">
    <citation type="submission" date="2020-10" db="EMBL/GenBank/DDBJ databases">
        <authorList>
            <person name="Peck L.D."/>
            <person name="Nowell R.W."/>
            <person name="Flood J."/>
            <person name="Ryan M.J."/>
            <person name="Barraclough T.G."/>
        </authorList>
    </citation>
    <scope>NUCLEOTIDE SEQUENCE</scope>
    <source>
        <strain evidence="3">IMI 127659i</strain>
    </source>
</reference>
<sequence>MRLTTLAAWLYCTGFCHGYSVIESEDIVHGLFKLNSARYGYGYHPLIWDSTVASSAQDYANQLGFGAVVPDNLQRTAIYTETSATCEGQPHKRTFESAANFWLIAKDRPNREQRDYYNYHVIMDPAVNRIGCGQSYDHENPCVFHTVCMLSSHGDC</sequence>
<dbReference type="Proteomes" id="UP000750502">
    <property type="component" value="Unassembled WGS sequence"/>
</dbReference>
<gene>
    <name evidence="3" type="ORF">H9Q72_010407</name>
</gene>
<dbReference type="Pfam" id="PF00188">
    <property type="entry name" value="CAP"/>
    <property type="match status" value="1"/>
</dbReference>
<dbReference type="OrthoDB" id="43654at2759"/>
<evidence type="ECO:0000256" key="1">
    <source>
        <dbReference type="SAM" id="SignalP"/>
    </source>
</evidence>
<reference evidence="3" key="1">
    <citation type="journal article" date="2020" name="bioRxiv">
        <title>Historical genomics reveals the evolutionary mechanisms behind multiple outbreaks of the host-specific coffee wilt pathogen Fusarium xylarioides.</title>
        <authorList>
            <person name="Peck D."/>
            <person name="Nowell R.W."/>
            <person name="Flood J."/>
            <person name="Ryan M.J."/>
            <person name="Barraclough T.G."/>
        </authorList>
    </citation>
    <scope>NUCLEOTIDE SEQUENCE</scope>
    <source>
        <strain evidence="3">IMI 127659i</strain>
    </source>
</reference>